<dbReference type="AlphaFoldDB" id="A0A1M7D2S2"/>
<gene>
    <name evidence="1" type="ORF">SAMN04488494_0610</name>
</gene>
<dbReference type="EMBL" id="FRCJ01000001">
    <property type="protein sequence ID" value="SHL73821.1"/>
    <property type="molecule type" value="Genomic_DNA"/>
</dbReference>
<accession>A0A1M7D2S2</accession>
<protein>
    <submittedName>
        <fullName evidence="1">Uncharacterized protein</fullName>
    </submittedName>
</protein>
<organism evidence="1 2">
    <name type="scientific">Xylanibacter ruminicola</name>
    <name type="common">Prevotella ruminicola</name>
    <dbReference type="NCBI Taxonomy" id="839"/>
    <lineage>
        <taxon>Bacteria</taxon>
        <taxon>Pseudomonadati</taxon>
        <taxon>Bacteroidota</taxon>
        <taxon>Bacteroidia</taxon>
        <taxon>Bacteroidales</taxon>
        <taxon>Prevotellaceae</taxon>
        <taxon>Xylanibacter</taxon>
    </lineage>
</organism>
<evidence type="ECO:0000313" key="2">
    <source>
        <dbReference type="Proteomes" id="UP000184280"/>
    </source>
</evidence>
<evidence type="ECO:0000313" key="1">
    <source>
        <dbReference type="EMBL" id="SHL73821.1"/>
    </source>
</evidence>
<dbReference type="RefSeq" id="WP_073042671.1">
    <property type="nucleotide sequence ID" value="NZ_FRCJ01000001.1"/>
</dbReference>
<reference evidence="1 2" key="1">
    <citation type="submission" date="2016-11" db="EMBL/GenBank/DDBJ databases">
        <authorList>
            <person name="Jaros S."/>
            <person name="Januszkiewicz K."/>
            <person name="Wedrychowicz H."/>
        </authorList>
    </citation>
    <scope>NUCLEOTIDE SEQUENCE [LARGE SCALE GENOMIC DNA]</scope>
    <source>
        <strain evidence="1 2">BPI-34</strain>
    </source>
</reference>
<proteinExistence type="predicted"/>
<dbReference type="Proteomes" id="UP000184280">
    <property type="component" value="Unassembled WGS sequence"/>
</dbReference>
<name>A0A1M7D2S2_XYLRU</name>
<sequence length="138" mass="15738">MIAPEDIRTAMGKQAKKACEKVFPQDRPNATTDKLKEFIVVSLPYSFVNRTLGEDDDWWLDATVVYEIYVADKKTADNPTLVDDKTMKRLREALLATFPLVDHNLGFKIVRPRIVIISSSDGKGYHYTRIQAKMTTMV</sequence>